<protein>
    <submittedName>
        <fullName evidence="1">Uncharacterized protein</fullName>
    </submittedName>
</protein>
<dbReference type="EMBL" id="NISJ01000009">
    <property type="protein sequence ID" value="OWQ94299.1"/>
    <property type="molecule type" value="Genomic_DNA"/>
</dbReference>
<keyword evidence="2" id="KW-1185">Reference proteome</keyword>
<proteinExistence type="predicted"/>
<gene>
    <name evidence="1" type="ORF">CDQ91_15005</name>
</gene>
<sequence>MRVVDELIRKDRLFQHLVIPAEFPVASPFDGMRDFPMVPHDEVALDYIAFRIDQNKAEVCEAFNGLSELNRALATDDDARMANAIEYLMLRSGHSLALARKMAFIIGYAPKETLSYRLCLELVETYGINQKNFGVMAMIDSIGSDFNYLDLKYRFRKFATIARGAGISPKISYLCFSPIAFQEDDVRALVSASYDVSLVDAAIALLAHRDLGLIPDSVPISPAIEASWAAFGASLGDQFDYFDAKSGYGDTQAFRAAPAFLEDKRFRRLRAAFQPLYDIPALRSRAAFAADSFAACFFEGVARLDDLVPATAGRGDPLPDAFDTDKAEVLARSCGIVWVCERDPDFSQLTAASMALLMGSSFEIDRLLSTDTLRKAAGSATDPFVKLLLHTLLRAHSSATRDSYNFKEQFQTYVRQFHNGDILAFMESARTLSPEIISYFVELLDETMLSQMAFLMASSNLIYETRASLLEWYGNATNDEAPKENARQLRLDRKIAAVRGAINETRLNIDAVRFRQWIDQNKLSSFSNFIRQKAPNLPSLEELTDKSKYQSMILSEHRVPTTRALLAIIECYEQFCKNADFGIASFLGRRIRHGTLRGTLLTGIPEVSSSALPHGILAQYQSWTKEFSGSVNSLAARLHFIDKTSHKNGLISAEIDTPQKWQTCVVCLNAIFEQSQKDHGALSIPMQIEQYCWLIFEQELVNVQASISDARNRWGMLKLRHNPNDTEVIAFEKSVNLTLADQFNTVISWFKKPPNVSAIADLSHVIEVVLREACDEYPTFSPDIQFSGEEDLKLSGSNYSFVYDGLTIAVRNAAKHGTCPGRLAVGANVQPQGESKVLRLSVTSDVRAGDSPDVALRRMRDAGDVGAQDADIVEGLSGMRKLKKMVVDRRILDFELESEEEPRGKVSVVMRFPFEGVVE</sequence>
<comment type="caution">
    <text evidence="1">The sequence shown here is derived from an EMBL/GenBank/DDBJ whole genome shotgun (WGS) entry which is preliminary data.</text>
</comment>
<reference evidence="1 2" key="1">
    <citation type="journal article" date="2002" name="Int. J. Syst. Evol. Microbiol.">
        <title>Sphingopyxis witflariensis sp. nov., isolated from activated sludge.</title>
        <authorList>
            <person name="Kampfer P."/>
            <person name="Witzenberger R."/>
            <person name="Denner E.B."/>
            <person name="Busse H.J."/>
            <person name="Neef A."/>
        </authorList>
    </citation>
    <scope>NUCLEOTIDE SEQUENCE [LARGE SCALE GENOMIC DNA]</scope>
    <source>
        <strain evidence="1 2">DSM 14551</strain>
    </source>
</reference>
<evidence type="ECO:0000313" key="1">
    <source>
        <dbReference type="EMBL" id="OWQ94299.1"/>
    </source>
</evidence>
<organism evidence="1 2">
    <name type="scientific">Sphingopyxis witflariensis</name>
    <dbReference type="NCBI Taxonomy" id="173675"/>
    <lineage>
        <taxon>Bacteria</taxon>
        <taxon>Pseudomonadati</taxon>
        <taxon>Pseudomonadota</taxon>
        <taxon>Alphaproteobacteria</taxon>
        <taxon>Sphingomonadales</taxon>
        <taxon>Sphingomonadaceae</taxon>
        <taxon>Sphingopyxis</taxon>
    </lineage>
</organism>
<evidence type="ECO:0000313" key="2">
    <source>
        <dbReference type="Proteomes" id="UP000197097"/>
    </source>
</evidence>
<dbReference type="Proteomes" id="UP000197097">
    <property type="component" value="Unassembled WGS sequence"/>
</dbReference>
<accession>A0A2D0AMD1</accession>
<dbReference type="AlphaFoldDB" id="A0A2D0AMD1"/>
<name>A0A2D0AMD1_9SPHN</name>